<dbReference type="SUPFAM" id="SSF48013">
    <property type="entry name" value="NusB-like"/>
    <property type="match status" value="1"/>
</dbReference>
<dbReference type="GO" id="GO:0006353">
    <property type="term" value="P:DNA-templated transcription termination"/>
    <property type="evidence" value="ECO:0007669"/>
    <property type="project" value="UniProtKB-UniRule"/>
</dbReference>
<gene>
    <name evidence="6 8" type="primary">nusB</name>
    <name evidence="8" type="ORF">ERS852471_01814</name>
</gene>
<dbReference type="InterPro" id="IPR011605">
    <property type="entry name" value="NusB_fam"/>
</dbReference>
<name>A0A174G9R7_9CLOT</name>
<proteinExistence type="inferred from homology"/>
<comment type="function">
    <text evidence="6">Involved in transcription antitermination. Required for transcription of ribosomal RNA (rRNA) genes. Binds specifically to the boxA antiterminator sequence of the ribosomal RNA (rrn) operons.</text>
</comment>
<keyword evidence="3 6" id="KW-0694">RNA-binding</keyword>
<protein>
    <recommendedName>
        <fullName evidence="6">Transcription antitermination protein NusB</fullName>
    </recommendedName>
    <alternativeName>
        <fullName evidence="6">Antitermination factor NusB</fullName>
    </alternativeName>
</protein>
<evidence type="ECO:0000313" key="8">
    <source>
        <dbReference type="EMBL" id="CUO57868.1"/>
    </source>
</evidence>
<dbReference type="PANTHER" id="PTHR11078">
    <property type="entry name" value="N UTILIZATION SUBSTANCE PROTEIN B-RELATED"/>
    <property type="match status" value="1"/>
</dbReference>
<accession>A0A174G9R7</accession>
<feature type="domain" description="NusB/RsmB/TIM44" evidence="7">
    <location>
        <begin position="5"/>
        <end position="130"/>
    </location>
</feature>
<dbReference type="InterPro" id="IPR035926">
    <property type="entry name" value="NusB-like_sf"/>
</dbReference>
<dbReference type="PANTHER" id="PTHR11078:SF3">
    <property type="entry name" value="ANTITERMINATION NUSB DOMAIN-CONTAINING PROTEIN"/>
    <property type="match status" value="1"/>
</dbReference>
<dbReference type="RefSeq" id="WP_055265826.1">
    <property type="nucleotide sequence ID" value="NZ_CABIXQ010000011.1"/>
</dbReference>
<evidence type="ECO:0000256" key="6">
    <source>
        <dbReference type="HAMAP-Rule" id="MF_00073"/>
    </source>
</evidence>
<dbReference type="InterPro" id="IPR006027">
    <property type="entry name" value="NusB_RsmB_TIM44"/>
</dbReference>
<organism evidence="8 9">
    <name type="scientific">Clostridium disporicum</name>
    <dbReference type="NCBI Taxonomy" id="84024"/>
    <lineage>
        <taxon>Bacteria</taxon>
        <taxon>Bacillati</taxon>
        <taxon>Bacillota</taxon>
        <taxon>Clostridia</taxon>
        <taxon>Eubacteriales</taxon>
        <taxon>Clostridiaceae</taxon>
        <taxon>Clostridium</taxon>
    </lineage>
</organism>
<dbReference type="AlphaFoldDB" id="A0A174G9R7"/>
<dbReference type="GO" id="GO:0031564">
    <property type="term" value="P:transcription antitermination"/>
    <property type="evidence" value="ECO:0007669"/>
    <property type="project" value="UniProtKB-KW"/>
</dbReference>
<evidence type="ECO:0000256" key="3">
    <source>
        <dbReference type="ARBA" id="ARBA00022884"/>
    </source>
</evidence>
<reference evidence="8 9" key="1">
    <citation type="submission" date="2015-09" db="EMBL/GenBank/DDBJ databases">
        <authorList>
            <consortium name="Pathogen Informatics"/>
        </authorList>
    </citation>
    <scope>NUCLEOTIDE SEQUENCE [LARGE SCALE GENOMIC DNA]</scope>
    <source>
        <strain evidence="8 9">2789STDY5834856</strain>
    </source>
</reference>
<keyword evidence="2 6" id="KW-0889">Transcription antitermination</keyword>
<dbReference type="GO" id="GO:0005829">
    <property type="term" value="C:cytosol"/>
    <property type="evidence" value="ECO:0007669"/>
    <property type="project" value="TreeGrafter"/>
</dbReference>
<dbReference type="Proteomes" id="UP000095594">
    <property type="component" value="Unassembled WGS sequence"/>
</dbReference>
<evidence type="ECO:0000256" key="1">
    <source>
        <dbReference type="ARBA" id="ARBA00005952"/>
    </source>
</evidence>
<dbReference type="Gene3D" id="1.10.940.10">
    <property type="entry name" value="NusB-like"/>
    <property type="match status" value="1"/>
</dbReference>
<keyword evidence="4 6" id="KW-0805">Transcription regulation</keyword>
<dbReference type="EMBL" id="CYZX01000011">
    <property type="protein sequence ID" value="CUO57868.1"/>
    <property type="molecule type" value="Genomic_DNA"/>
</dbReference>
<sequence length="134" mass="15503">MKRQRSREIAMELLFGMELSKNSYEETIENFVEDYEMDLTTIDLEYIKSTVKVVTDNLEKIDGIITESLVNWKLDRISRVNLTILRLAVGEMLYVEDVPEKVAINEAIELTKKYSDEKSVSFINGVLDKAFKSI</sequence>
<evidence type="ECO:0000313" key="9">
    <source>
        <dbReference type="Proteomes" id="UP000095594"/>
    </source>
</evidence>
<evidence type="ECO:0000256" key="5">
    <source>
        <dbReference type="ARBA" id="ARBA00023163"/>
    </source>
</evidence>
<evidence type="ECO:0000256" key="2">
    <source>
        <dbReference type="ARBA" id="ARBA00022814"/>
    </source>
</evidence>
<comment type="similarity">
    <text evidence="1 6">Belongs to the NusB family.</text>
</comment>
<evidence type="ECO:0000256" key="4">
    <source>
        <dbReference type="ARBA" id="ARBA00023015"/>
    </source>
</evidence>
<dbReference type="NCBIfam" id="TIGR01951">
    <property type="entry name" value="nusB"/>
    <property type="match status" value="1"/>
</dbReference>
<dbReference type="OrthoDB" id="9811381at2"/>
<dbReference type="Pfam" id="PF01029">
    <property type="entry name" value="NusB"/>
    <property type="match status" value="1"/>
</dbReference>
<keyword evidence="5 6" id="KW-0804">Transcription</keyword>
<dbReference type="GO" id="GO:0003723">
    <property type="term" value="F:RNA binding"/>
    <property type="evidence" value="ECO:0007669"/>
    <property type="project" value="UniProtKB-UniRule"/>
</dbReference>
<dbReference type="HAMAP" id="MF_00073">
    <property type="entry name" value="NusB"/>
    <property type="match status" value="1"/>
</dbReference>
<evidence type="ECO:0000259" key="7">
    <source>
        <dbReference type="Pfam" id="PF01029"/>
    </source>
</evidence>